<dbReference type="Proteomes" id="UP000000305">
    <property type="component" value="Unassembled WGS sequence"/>
</dbReference>
<keyword evidence="6" id="KW-1185">Reference proteome</keyword>
<dbReference type="Pfam" id="PF05178">
    <property type="entry name" value="Kri1"/>
    <property type="match status" value="1"/>
</dbReference>
<feature type="compositionally biased region" description="Basic and acidic residues" evidence="3">
    <location>
        <begin position="689"/>
        <end position="706"/>
    </location>
</feature>
<evidence type="ECO:0000256" key="3">
    <source>
        <dbReference type="SAM" id="MobiDB-lite"/>
    </source>
</evidence>
<organism evidence="5 6">
    <name type="scientific">Daphnia pulex</name>
    <name type="common">Water flea</name>
    <dbReference type="NCBI Taxonomy" id="6669"/>
    <lineage>
        <taxon>Eukaryota</taxon>
        <taxon>Metazoa</taxon>
        <taxon>Ecdysozoa</taxon>
        <taxon>Arthropoda</taxon>
        <taxon>Crustacea</taxon>
        <taxon>Branchiopoda</taxon>
        <taxon>Diplostraca</taxon>
        <taxon>Cladocera</taxon>
        <taxon>Anomopoda</taxon>
        <taxon>Daphniidae</taxon>
        <taxon>Daphnia</taxon>
    </lineage>
</organism>
<dbReference type="HOGENOM" id="CLU_009647_0_0_1"/>
<dbReference type="AlphaFoldDB" id="E9FSA6"/>
<feature type="region of interest" description="Disordered" evidence="3">
    <location>
        <begin position="297"/>
        <end position="331"/>
    </location>
</feature>
<dbReference type="PANTHER" id="PTHR14490">
    <property type="entry name" value="ZINC FINGER, ZZ TYPE"/>
    <property type="match status" value="1"/>
</dbReference>
<dbReference type="PANTHER" id="PTHR14490:SF5">
    <property type="entry name" value="PROTEIN KRI1 HOMOLOG"/>
    <property type="match status" value="1"/>
</dbReference>
<feature type="compositionally biased region" description="Acidic residues" evidence="3">
    <location>
        <begin position="402"/>
        <end position="411"/>
    </location>
</feature>
<feature type="compositionally biased region" description="Basic and acidic residues" evidence="3">
    <location>
        <begin position="623"/>
        <end position="635"/>
    </location>
</feature>
<dbReference type="Pfam" id="PF12936">
    <property type="entry name" value="Kri1_C"/>
    <property type="match status" value="1"/>
</dbReference>
<feature type="compositionally biased region" description="Acidic residues" evidence="3">
    <location>
        <begin position="363"/>
        <end position="374"/>
    </location>
</feature>
<evidence type="ECO:0000313" key="6">
    <source>
        <dbReference type="Proteomes" id="UP000000305"/>
    </source>
</evidence>
<dbReference type="EMBL" id="GL732523">
    <property type="protein sequence ID" value="EFX90002.1"/>
    <property type="molecule type" value="Genomic_DNA"/>
</dbReference>
<feature type="region of interest" description="Disordered" evidence="3">
    <location>
        <begin position="358"/>
        <end position="377"/>
    </location>
</feature>
<dbReference type="InParanoid" id="E9FSA6"/>
<comment type="similarity">
    <text evidence="1">Belongs to the KRI1 family.</text>
</comment>
<feature type="compositionally biased region" description="Low complexity" evidence="3">
    <location>
        <begin position="53"/>
        <end position="62"/>
    </location>
</feature>
<feature type="region of interest" description="Disordered" evidence="3">
    <location>
        <begin position="49"/>
        <end position="74"/>
    </location>
</feature>
<feature type="compositionally biased region" description="Basic and acidic residues" evidence="3">
    <location>
        <begin position="427"/>
        <end position="440"/>
    </location>
</feature>
<feature type="region of interest" description="Disordered" evidence="3">
    <location>
        <begin position="596"/>
        <end position="832"/>
    </location>
</feature>
<reference evidence="5 6" key="1">
    <citation type="journal article" date="2011" name="Science">
        <title>The ecoresponsive genome of Daphnia pulex.</title>
        <authorList>
            <person name="Colbourne J.K."/>
            <person name="Pfrender M.E."/>
            <person name="Gilbert D."/>
            <person name="Thomas W.K."/>
            <person name="Tucker A."/>
            <person name="Oakley T.H."/>
            <person name="Tokishita S."/>
            <person name="Aerts A."/>
            <person name="Arnold G.J."/>
            <person name="Basu M.K."/>
            <person name="Bauer D.J."/>
            <person name="Caceres C.E."/>
            <person name="Carmel L."/>
            <person name="Casola C."/>
            <person name="Choi J.H."/>
            <person name="Detter J.C."/>
            <person name="Dong Q."/>
            <person name="Dusheyko S."/>
            <person name="Eads B.D."/>
            <person name="Frohlich T."/>
            <person name="Geiler-Samerotte K.A."/>
            <person name="Gerlach D."/>
            <person name="Hatcher P."/>
            <person name="Jogdeo S."/>
            <person name="Krijgsveld J."/>
            <person name="Kriventseva E.V."/>
            <person name="Kultz D."/>
            <person name="Laforsch C."/>
            <person name="Lindquist E."/>
            <person name="Lopez J."/>
            <person name="Manak J.R."/>
            <person name="Muller J."/>
            <person name="Pangilinan J."/>
            <person name="Patwardhan R.P."/>
            <person name="Pitluck S."/>
            <person name="Pritham E.J."/>
            <person name="Rechtsteiner A."/>
            <person name="Rho M."/>
            <person name="Rogozin I.B."/>
            <person name="Sakarya O."/>
            <person name="Salamov A."/>
            <person name="Schaack S."/>
            <person name="Shapiro H."/>
            <person name="Shiga Y."/>
            <person name="Skalitzky C."/>
            <person name="Smith Z."/>
            <person name="Souvorov A."/>
            <person name="Sung W."/>
            <person name="Tang Z."/>
            <person name="Tsuchiya D."/>
            <person name="Tu H."/>
            <person name="Vos H."/>
            <person name="Wang M."/>
            <person name="Wolf Y.I."/>
            <person name="Yamagata H."/>
            <person name="Yamada T."/>
            <person name="Ye Y."/>
            <person name="Shaw J.R."/>
            <person name="Andrews J."/>
            <person name="Crease T.J."/>
            <person name="Tang H."/>
            <person name="Lucas S.M."/>
            <person name="Robertson H.M."/>
            <person name="Bork P."/>
            <person name="Koonin E.V."/>
            <person name="Zdobnov E.M."/>
            <person name="Grigoriev I.V."/>
            <person name="Lynch M."/>
            <person name="Boore J.L."/>
        </authorList>
    </citation>
    <scope>NUCLEOTIDE SEQUENCE [LARGE SCALE GENOMIC DNA]</scope>
</reference>
<gene>
    <name evidence="5" type="ORF">DAPPUDRAFT_309707</name>
</gene>
<feature type="region of interest" description="Disordered" evidence="3">
    <location>
        <begin position="133"/>
        <end position="153"/>
    </location>
</feature>
<feature type="region of interest" description="Disordered" evidence="3">
    <location>
        <begin position="167"/>
        <end position="192"/>
    </location>
</feature>
<dbReference type="OMA" id="WDNYDPR"/>
<feature type="domain" description="Kri1-like C-terminal" evidence="4">
    <location>
        <begin position="494"/>
        <end position="579"/>
    </location>
</feature>
<accession>E9FSA6</accession>
<dbReference type="PhylomeDB" id="E9FSA6"/>
<dbReference type="InterPro" id="IPR024626">
    <property type="entry name" value="Kri1-like_C"/>
</dbReference>
<protein>
    <recommendedName>
        <fullName evidence="2">Protein KRI1 homolog</fullName>
    </recommendedName>
</protein>
<dbReference type="GO" id="GO:0005730">
    <property type="term" value="C:nucleolus"/>
    <property type="evidence" value="ECO:0000318"/>
    <property type="project" value="GO_Central"/>
</dbReference>
<dbReference type="GO" id="GO:0000447">
    <property type="term" value="P:endonucleolytic cleavage in ITS1 to separate SSU-rRNA from 5.8S rRNA and LSU-rRNA from tricistronic rRNA transcript (SSU-rRNA, 5.8S rRNA, LSU-rRNA)"/>
    <property type="evidence" value="ECO:0000318"/>
    <property type="project" value="GO_Central"/>
</dbReference>
<dbReference type="OrthoDB" id="10252032at2759"/>
<feature type="compositionally biased region" description="Basic residues" evidence="3">
    <location>
        <begin position="810"/>
        <end position="820"/>
    </location>
</feature>
<feature type="compositionally biased region" description="Basic and acidic residues" evidence="3">
    <location>
        <begin position="303"/>
        <end position="331"/>
    </location>
</feature>
<feature type="compositionally biased region" description="Basic and acidic residues" evidence="3">
    <location>
        <begin position="662"/>
        <end position="679"/>
    </location>
</feature>
<evidence type="ECO:0000256" key="2">
    <source>
        <dbReference type="ARBA" id="ARBA00017294"/>
    </source>
</evidence>
<evidence type="ECO:0000256" key="1">
    <source>
        <dbReference type="ARBA" id="ARBA00007473"/>
    </source>
</evidence>
<dbReference type="STRING" id="6669.E9FSA6"/>
<feature type="compositionally biased region" description="Low complexity" evidence="3">
    <location>
        <begin position="822"/>
        <end position="832"/>
    </location>
</feature>
<feature type="compositionally biased region" description="Basic and acidic residues" evidence="3">
    <location>
        <begin position="758"/>
        <end position="772"/>
    </location>
</feature>
<feature type="compositionally biased region" description="Acidic residues" evidence="3">
    <location>
        <begin position="63"/>
        <end position="74"/>
    </location>
</feature>
<evidence type="ECO:0000313" key="5">
    <source>
        <dbReference type="EMBL" id="EFX90002.1"/>
    </source>
</evidence>
<feature type="compositionally biased region" description="Basic residues" evidence="3">
    <location>
        <begin position="781"/>
        <end position="790"/>
    </location>
</feature>
<feature type="compositionally biased region" description="Basic and acidic residues" evidence="3">
    <location>
        <begin position="389"/>
        <end position="400"/>
    </location>
</feature>
<name>E9FSA6_DAPPU</name>
<feature type="compositionally biased region" description="Polar residues" evidence="3">
    <location>
        <begin position="650"/>
        <end position="661"/>
    </location>
</feature>
<dbReference type="InterPro" id="IPR018034">
    <property type="entry name" value="Kri1"/>
</dbReference>
<proteinExistence type="inferred from homology"/>
<dbReference type="KEGG" id="dpx:DAPPUDRAFT_309707"/>
<sequence>MATLFDEASSDEEGNLKINSNYAEKYNHWREKEEYQKLKDKYGENSAMKMLVTGDADSSSTSETEDEDGEAWDSEVEKQFFQTLASLKKKDPSIYNAEKKFFDKAAQSALPKKSTKEEAFTLRDYERKIMVEKGGKMSDDEDAPPPPRTFQQEQEELKIGFKAALQDSDSESEDLLTVRPKSEIQKEKEEEEYKEWLKGRKEDITNEETKKQLEPLKEYWSNPKLDENEAFLKDFFLNKRYKCSEDKNYIPTYEEVVHDSEGDLSEDEKTLEQQMEFEHKYNFRFEEPDPEFIKRYPRTIADSMRKPDTSRKAKRDEVKDRKKREKEEKKEDLKMLKKYKLKEIQEKLEQLKNITGNASLPFQDDDLEGDFDPDQYDRKMGEIFNQDYYHVDNEDQKPEFPYDPEIDDENWDDYKGQEAGPSTSNDHYNDNDYDGPHCEDPNFNMDCDYEEAREESKKEMIEMTRRNRGRKKSIFAQKLETKKPVFDPEEHPNYEEYLEEYYKLDYEDIIGDQPVRFKYRTVVENDFGLDVEEILLAREKELNQWCSVKKMSQYRTEREEMNDYYTYITKKKNVSLKKRVLPSVFAENSEALIVADQEKDRKKRRRNQGKDEDPDPQPNPNPEIDHQEIQEETVPKKKKRKNKGKDEPFTQVNDFSQITEPNHSEKPNEVAQERRKDNTDDAGNVSVASEHEQPKPKKLKADKPQVENEIPVATELVKGNENPEKKKKKKKKKNLSEMAVVTVSNPPVIPEKAVSPSKDFKMEIDSTGKKSEATCTENSPKKKKKKKQAKKLLVQEEDQKAGSSSVNEGKKKKKKKKKNKNATETTANKKSATIRGFDITDDRLKAYGIRNPKKFKNAIIFGNLKKSKD</sequence>
<evidence type="ECO:0000259" key="4">
    <source>
        <dbReference type="Pfam" id="PF12936"/>
    </source>
</evidence>
<dbReference type="GO" id="GO:0030686">
    <property type="term" value="C:90S preribosome"/>
    <property type="evidence" value="ECO:0000318"/>
    <property type="project" value="GO_Central"/>
</dbReference>
<dbReference type="FunCoup" id="E9FSA6">
    <property type="interactions" value="568"/>
</dbReference>
<dbReference type="eggNOG" id="KOG2409">
    <property type="taxonomic scope" value="Eukaryota"/>
</dbReference>
<feature type="region of interest" description="Disordered" evidence="3">
    <location>
        <begin position="387"/>
        <end position="440"/>
    </location>
</feature>